<dbReference type="Proteomes" id="UP001317870">
    <property type="component" value="Chromosome"/>
</dbReference>
<accession>A0ABN6U6S7</accession>
<keyword evidence="2" id="KW-1185">Reference proteome</keyword>
<reference evidence="1 2" key="1">
    <citation type="submission" date="2022-11" db="EMBL/GenBank/DDBJ databases">
        <title>Genome Sequencing of Nocardia sp. ON39_IFM12276 and assembly.</title>
        <authorList>
            <person name="Shimojima M."/>
            <person name="Toyokawa M."/>
            <person name="Uesaka K."/>
        </authorList>
    </citation>
    <scope>NUCLEOTIDE SEQUENCE [LARGE SCALE GENOMIC DNA]</scope>
    <source>
        <strain evidence="1 2">IFM 12276</strain>
    </source>
</reference>
<name>A0ABN6U6S7_9NOCA</name>
<gene>
    <name evidence="1" type="ORF">IFM12276_40200</name>
</gene>
<dbReference type="EMBL" id="AP026978">
    <property type="protein sequence ID" value="BDU00992.1"/>
    <property type="molecule type" value="Genomic_DNA"/>
</dbReference>
<sequence length="99" mass="10931">MRETLAPLPKPHADLLGRFTRWNLLRRLSKLEAHGNVTRGAVQHAPATILASIRFLTWLEEHNIAMPDLTQSILDHCLIDHPETGPSLALSSTGPAIPN</sequence>
<protein>
    <submittedName>
        <fullName evidence="1">Uncharacterized protein</fullName>
    </submittedName>
</protein>
<evidence type="ECO:0000313" key="1">
    <source>
        <dbReference type="EMBL" id="BDU00992.1"/>
    </source>
</evidence>
<organism evidence="1 2">
    <name type="scientific">Nocardia sputorum</name>
    <dbReference type="NCBI Taxonomy" id="2984338"/>
    <lineage>
        <taxon>Bacteria</taxon>
        <taxon>Bacillati</taxon>
        <taxon>Actinomycetota</taxon>
        <taxon>Actinomycetes</taxon>
        <taxon>Mycobacteriales</taxon>
        <taxon>Nocardiaceae</taxon>
        <taxon>Nocardia</taxon>
    </lineage>
</organism>
<proteinExistence type="predicted"/>
<dbReference type="RefSeq" id="WP_281873974.1">
    <property type="nucleotide sequence ID" value="NZ_AP026978.1"/>
</dbReference>
<evidence type="ECO:0000313" key="2">
    <source>
        <dbReference type="Proteomes" id="UP001317870"/>
    </source>
</evidence>